<dbReference type="PANTHER" id="PTHR33129">
    <property type="entry name" value="PROTEIN KINASE DOMAIN-CONTAINING PROTEIN-RELATED"/>
    <property type="match status" value="1"/>
</dbReference>
<keyword evidence="3" id="KW-1185">Reference proteome</keyword>
<evidence type="ECO:0000313" key="3">
    <source>
        <dbReference type="Proteomes" id="UP000009027"/>
    </source>
</evidence>
<dbReference type="InterPro" id="IPR052980">
    <property type="entry name" value="Crinkler_effector"/>
</dbReference>
<dbReference type="Proteomes" id="UP000009027">
    <property type="component" value="Unassembled WGS sequence"/>
</dbReference>
<sequence length="536" mass="61384">MMRTTDVVVRREVVRVWNIVRTDLDAWLLHNNGEPTPFILVGSPGIGKSFGVGSHLLYELLHYAPDRLDVVASLVHDRMYIFYLPRGGEAGRVECYKKDDGADCVMRLSKVGKRGYMILDVKKDKSLPTHVPSESWGSIVLSSPNKLNFRVWCESNTEPRFLYINRYHAREMKAYFAWMRRADLATAGGNAAVRAELENSWNSMEDRMHEVGQAPRYVFNNEKYEKRKNDSELFLNEFNIHTVFKFLDIFAGKKEWKDDRTSHCLVDLVRLGHGAVERCGNRPVSVEVRKKMIEKLDDMVSNDPRIFNPENHSTSSGDVFEILVLAALQRPVSARSMLRGVKTLKCGTPEQRRSVVETFALAIGVNEQSTFRRVEYPYNSCRPEEATACESMVLYQGRSINYPVIDGFFVVENYPGQAGRAGLHRGVPQRTVVLLQVTLAAEHHTETNKLMLLMKALRAQFSNWADITRDAQWEMIYFQPDRTEKMSTRQRCTIPQGMEGNAAHKNAYEFWDTKVQQYQKSVCESVSLVRALHPEG</sequence>
<dbReference type="InterPro" id="IPR046836">
    <property type="entry name" value="RHS_C"/>
</dbReference>
<evidence type="ECO:0000313" key="2">
    <source>
        <dbReference type="EMBL" id="CCD19205.1"/>
    </source>
</evidence>
<dbReference type="Pfam" id="PF07999">
    <property type="entry name" value="RHSP"/>
    <property type="match status" value="1"/>
</dbReference>
<accession>F9WNT4</accession>
<name>F9WNT4_TRYVY</name>
<gene>
    <name evidence="2" type="ORF">TvY486_0018970</name>
</gene>
<dbReference type="PANTHER" id="PTHR33129:SF3">
    <property type="entry name" value="HOT SPOT (RHS) PROTEIN, PUTATIVE-RELATED"/>
    <property type="match status" value="1"/>
</dbReference>
<proteinExistence type="predicted"/>
<dbReference type="InterPro" id="IPR006518">
    <property type="entry name" value="Trypano_RHS"/>
</dbReference>
<organism evidence="2 3">
    <name type="scientific">Trypanosoma vivax (strain Y486)</name>
    <dbReference type="NCBI Taxonomy" id="1055687"/>
    <lineage>
        <taxon>Eukaryota</taxon>
        <taxon>Discoba</taxon>
        <taxon>Euglenozoa</taxon>
        <taxon>Kinetoplastea</taxon>
        <taxon>Metakinetoplastina</taxon>
        <taxon>Trypanosomatida</taxon>
        <taxon>Trypanosomatidae</taxon>
        <taxon>Trypanosoma</taxon>
        <taxon>Duttonella</taxon>
    </lineage>
</organism>
<evidence type="ECO:0000259" key="1">
    <source>
        <dbReference type="Pfam" id="PF07999"/>
    </source>
</evidence>
<dbReference type="NCBIfam" id="TIGR01631">
    <property type="entry name" value="Trypano_RHS"/>
    <property type="match status" value="1"/>
</dbReference>
<dbReference type="EMBL" id="CAEX01002864">
    <property type="protein sequence ID" value="CCD19205.1"/>
    <property type="molecule type" value="Genomic_DNA"/>
</dbReference>
<reference evidence="2 3" key="1">
    <citation type="journal article" date="2012" name="Proc. Natl. Acad. Sci. U.S.A.">
        <title>Antigenic diversity is generated by distinct evolutionary mechanisms in African trypanosome species.</title>
        <authorList>
            <person name="Jackson A.P."/>
            <person name="Berry A."/>
            <person name="Aslett M."/>
            <person name="Allison H.C."/>
            <person name="Burton P."/>
            <person name="Vavrova-Anderson J."/>
            <person name="Brown R."/>
            <person name="Browne H."/>
            <person name="Corton N."/>
            <person name="Hauser H."/>
            <person name="Gamble J."/>
            <person name="Gilderthorp R."/>
            <person name="Marcello L."/>
            <person name="McQuillan J."/>
            <person name="Otto T.D."/>
            <person name="Quail M.A."/>
            <person name="Sanders M.J."/>
            <person name="van Tonder A."/>
            <person name="Ginger M.L."/>
            <person name="Field M.C."/>
            <person name="Barry J.D."/>
            <person name="Hertz-Fowler C."/>
            <person name="Berriman M."/>
        </authorList>
    </citation>
    <scope>NUCLEOTIDE SEQUENCE</scope>
    <source>
        <strain evidence="2 3">Y486</strain>
    </source>
</reference>
<feature type="domain" description="Retrotransposon hot spot protein,C-terminal" evidence="1">
    <location>
        <begin position="39"/>
        <end position="301"/>
    </location>
</feature>
<dbReference type="AlphaFoldDB" id="F9WNT4"/>
<dbReference type="VEuPathDB" id="TriTrypDB:TvY486_0018970"/>
<protein>
    <recommendedName>
        <fullName evidence="1">Retrotransposon hot spot protein,C-terminal domain-containing protein</fullName>
    </recommendedName>
</protein>